<dbReference type="PANTHER" id="PTHR42718">
    <property type="entry name" value="MAJOR FACILITATOR SUPERFAMILY MULTIDRUG TRANSPORTER MFSC"/>
    <property type="match status" value="1"/>
</dbReference>
<feature type="domain" description="Major facilitator superfamily (MFS) profile" evidence="7">
    <location>
        <begin position="21"/>
        <end position="423"/>
    </location>
</feature>
<comment type="caution">
    <text evidence="8">The sequence shown here is derived from an EMBL/GenBank/DDBJ whole genome shotgun (WGS) entry which is preliminary data.</text>
</comment>
<feature type="transmembrane region" description="Helical" evidence="6">
    <location>
        <begin position="229"/>
        <end position="250"/>
    </location>
</feature>
<accession>A0A3L9LVW5</accession>
<feature type="transmembrane region" description="Helical" evidence="6">
    <location>
        <begin position="174"/>
        <end position="195"/>
    </location>
</feature>
<dbReference type="EMBL" id="RDEX01000001">
    <property type="protein sequence ID" value="RLY95076.1"/>
    <property type="molecule type" value="Genomic_DNA"/>
</dbReference>
<name>A0A3L9LVW5_9MICC</name>
<dbReference type="PANTHER" id="PTHR42718:SF9">
    <property type="entry name" value="MAJOR FACILITATOR SUPERFAMILY MULTIDRUG TRANSPORTER MFSC"/>
    <property type="match status" value="1"/>
</dbReference>
<evidence type="ECO:0000259" key="7">
    <source>
        <dbReference type="PROSITE" id="PS50850"/>
    </source>
</evidence>
<dbReference type="OrthoDB" id="4332123at2"/>
<evidence type="ECO:0000256" key="1">
    <source>
        <dbReference type="ARBA" id="ARBA00004651"/>
    </source>
</evidence>
<evidence type="ECO:0000256" key="5">
    <source>
        <dbReference type="ARBA" id="ARBA00023136"/>
    </source>
</evidence>
<feature type="transmembrane region" description="Helical" evidence="6">
    <location>
        <begin position="396"/>
        <end position="416"/>
    </location>
</feature>
<feature type="transmembrane region" description="Helical" evidence="6">
    <location>
        <begin position="56"/>
        <end position="79"/>
    </location>
</feature>
<evidence type="ECO:0000256" key="6">
    <source>
        <dbReference type="SAM" id="Phobius"/>
    </source>
</evidence>
<evidence type="ECO:0000313" key="8">
    <source>
        <dbReference type="EMBL" id="RLY95076.1"/>
    </source>
</evidence>
<keyword evidence="9" id="KW-1185">Reference proteome</keyword>
<dbReference type="InterPro" id="IPR020846">
    <property type="entry name" value="MFS_dom"/>
</dbReference>
<feature type="transmembrane region" description="Helical" evidence="6">
    <location>
        <begin position="262"/>
        <end position="283"/>
    </location>
</feature>
<dbReference type="Gene3D" id="1.20.1250.20">
    <property type="entry name" value="MFS general substrate transporter like domains"/>
    <property type="match status" value="2"/>
</dbReference>
<reference evidence="8 9" key="1">
    <citation type="submission" date="2018-10" db="EMBL/GenBank/DDBJ databases">
        <title>Kocuria tytonicola, new bacteria from the preen glands of American barn owls (Tyto furcata).</title>
        <authorList>
            <person name="Braun M.S."/>
            <person name="Wang E."/>
            <person name="Zimmermann S."/>
            <person name="Boutin S."/>
            <person name="Wagner H."/>
            <person name="Wink M."/>
        </authorList>
    </citation>
    <scope>NUCLEOTIDE SEQUENCE [LARGE SCALE GENOMIC DNA]</scope>
    <source>
        <strain evidence="8 9">473</strain>
    </source>
</reference>
<comment type="subcellular location">
    <subcellularLocation>
        <location evidence="1">Cell membrane</location>
        <topology evidence="1">Multi-pass membrane protein</topology>
    </subcellularLocation>
</comment>
<keyword evidence="2" id="KW-0813">Transport</keyword>
<dbReference type="InterPro" id="IPR011701">
    <property type="entry name" value="MFS"/>
</dbReference>
<dbReference type="GO" id="GO:0022857">
    <property type="term" value="F:transmembrane transporter activity"/>
    <property type="evidence" value="ECO:0007669"/>
    <property type="project" value="InterPro"/>
</dbReference>
<dbReference type="Pfam" id="PF07690">
    <property type="entry name" value="MFS_1"/>
    <property type="match status" value="1"/>
</dbReference>
<evidence type="ECO:0000256" key="2">
    <source>
        <dbReference type="ARBA" id="ARBA00022448"/>
    </source>
</evidence>
<gene>
    <name evidence="8" type="ORF">EAE32_08265</name>
</gene>
<dbReference type="Proteomes" id="UP000277871">
    <property type="component" value="Unassembled WGS sequence"/>
</dbReference>
<dbReference type="AlphaFoldDB" id="A0A3L9LVW5"/>
<feature type="transmembrane region" description="Helical" evidence="6">
    <location>
        <begin position="116"/>
        <end position="137"/>
    </location>
</feature>
<sequence>MPDPVTTPSSRSKDSPTAWLILAVGMLAYFSAVAQRTSFGVASVEAADRFQTAASGLSLFSMMQVLVYAALQVPVGVLVDRFGPRVLITVGAVAMVAGQLQLAAAQSVAEGVVGRILVGAGDAATFVCVMRLLPVWFSPLRVPMLSQAVGMTGNLGQLFSVIPFAALLHSAGWVPSFLVMACIAAVAAVLSGTLLRNHPPGARVLSDSISLSSVRTSMGRALREPGTRLGFWVHFTVQFSGNTFALMWAYPYLQNAQGMDPAQASAVMTVYVVFNVAVAPLVGKLSARFAHHRSRLVLTCCLVSWSGWAVLLLWPGHAPVPVVYAGACLIALSLPASMIAFDIVRTFSPPGVGGTATGLANVGGFAASLLAIYVTGLVLDLLHGAGLSPSLYDGEAFRPAIAAQGIVALVGTLAILRGTAAVRRLHGADSV</sequence>
<keyword evidence="4 6" id="KW-1133">Transmembrane helix</keyword>
<evidence type="ECO:0000313" key="9">
    <source>
        <dbReference type="Proteomes" id="UP000277871"/>
    </source>
</evidence>
<dbReference type="PROSITE" id="PS50850">
    <property type="entry name" value="MFS"/>
    <property type="match status" value="1"/>
</dbReference>
<dbReference type="InterPro" id="IPR036259">
    <property type="entry name" value="MFS_trans_sf"/>
</dbReference>
<protein>
    <submittedName>
        <fullName evidence="8">MFS transporter</fullName>
    </submittedName>
</protein>
<feature type="transmembrane region" description="Helical" evidence="6">
    <location>
        <begin position="295"/>
        <end position="316"/>
    </location>
</feature>
<feature type="transmembrane region" description="Helical" evidence="6">
    <location>
        <begin position="356"/>
        <end position="376"/>
    </location>
</feature>
<dbReference type="CDD" id="cd06174">
    <property type="entry name" value="MFS"/>
    <property type="match status" value="1"/>
</dbReference>
<dbReference type="RefSeq" id="WP_121846359.1">
    <property type="nucleotide sequence ID" value="NZ_PHOA01000074.1"/>
</dbReference>
<organism evidence="8 9">
    <name type="scientific">Kocuria tytonicola</name>
    <dbReference type="NCBI Taxonomy" id="2055946"/>
    <lineage>
        <taxon>Bacteria</taxon>
        <taxon>Bacillati</taxon>
        <taxon>Actinomycetota</taxon>
        <taxon>Actinomycetes</taxon>
        <taxon>Micrococcales</taxon>
        <taxon>Micrococcaceae</taxon>
        <taxon>Kocuria</taxon>
    </lineage>
</organism>
<dbReference type="GO" id="GO:0005886">
    <property type="term" value="C:plasma membrane"/>
    <property type="evidence" value="ECO:0007669"/>
    <property type="project" value="UniProtKB-SubCell"/>
</dbReference>
<proteinExistence type="predicted"/>
<evidence type="ECO:0000256" key="4">
    <source>
        <dbReference type="ARBA" id="ARBA00022989"/>
    </source>
</evidence>
<keyword evidence="5 6" id="KW-0472">Membrane</keyword>
<feature type="transmembrane region" description="Helical" evidence="6">
    <location>
        <begin position="86"/>
        <end position="104"/>
    </location>
</feature>
<keyword evidence="3 6" id="KW-0812">Transmembrane</keyword>
<evidence type="ECO:0000256" key="3">
    <source>
        <dbReference type="ARBA" id="ARBA00022692"/>
    </source>
</evidence>
<feature type="transmembrane region" description="Helical" evidence="6">
    <location>
        <begin position="322"/>
        <end position="344"/>
    </location>
</feature>
<dbReference type="SUPFAM" id="SSF103473">
    <property type="entry name" value="MFS general substrate transporter"/>
    <property type="match status" value="1"/>
</dbReference>